<feature type="compositionally biased region" description="Polar residues" evidence="1">
    <location>
        <begin position="44"/>
        <end position="60"/>
    </location>
</feature>
<evidence type="ECO:0000313" key="2">
    <source>
        <dbReference type="EMBL" id="KAF4378069.1"/>
    </source>
</evidence>
<dbReference type="OrthoDB" id="2020529at2759"/>
<evidence type="ECO:0000313" key="3">
    <source>
        <dbReference type="Proteomes" id="UP000525078"/>
    </source>
</evidence>
<dbReference type="EMBL" id="JAATIP010000076">
    <property type="protein sequence ID" value="KAF4378069.1"/>
    <property type="molecule type" value="Genomic_DNA"/>
</dbReference>
<dbReference type="Proteomes" id="UP000525078">
    <property type="component" value="Unassembled WGS sequence"/>
</dbReference>
<sequence>MEGVGSRLGRASSRYGPAATVFNGPVRKWKKKWVHVSSSSSSSTLNAYNHNPQSQSNGTPTPRLLLCRWTPATATSAAASDGSGGTQLEEPPRRKFRYTPIAVLEEQKRIAEKKVEDEEKTNEMVDQLTTGPTTMSDEKHEKPNIDDVLKEENNVTEMNGVQDSDLSILDLGLGLNSPNDNLDDIETKESQTEKTSSSTLLSMDEAA</sequence>
<organism evidence="2 3">
    <name type="scientific">Cannabis sativa</name>
    <name type="common">Hemp</name>
    <name type="synonym">Marijuana</name>
    <dbReference type="NCBI Taxonomy" id="3483"/>
    <lineage>
        <taxon>Eukaryota</taxon>
        <taxon>Viridiplantae</taxon>
        <taxon>Streptophyta</taxon>
        <taxon>Embryophyta</taxon>
        <taxon>Tracheophyta</taxon>
        <taxon>Spermatophyta</taxon>
        <taxon>Magnoliopsida</taxon>
        <taxon>eudicotyledons</taxon>
        <taxon>Gunneridae</taxon>
        <taxon>Pentapetalae</taxon>
        <taxon>rosids</taxon>
        <taxon>fabids</taxon>
        <taxon>Rosales</taxon>
        <taxon>Cannabaceae</taxon>
        <taxon>Cannabis</taxon>
    </lineage>
</organism>
<feature type="compositionally biased region" description="Low complexity" evidence="1">
    <location>
        <begin position="193"/>
        <end position="207"/>
    </location>
</feature>
<dbReference type="AlphaFoldDB" id="A0A7J6G7K9"/>
<feature type="region of interest" description="Disordered" evidence="1">
    <location>
        <begin position="40"/>
        <end position="65"/>
    </location>
</feature>
<feature type="region of interest" description="Disordered" evidence="1">
    <location>
        <begin position="74"/>
        <end position="93"/>
    </location>
</feature>
<protein>
    <submittedName>
        <fullName evidence="2">Uncharacterized protein</fullName>
    </submittedName>
</protein>
<accession>A0A7J6G7K9</accession>
<gene>
    <name evidence="2" type="ORF">F8388_020705</name>
</gene>
<feature type="region of interest" description="Disordered" evidence="1">
    <location>
        <begin position="114"/>
        <end position="143"/>
    </location>
</feature>
<proteinExistence type="predicted"/>
<reference evidence="2 3" key="1">
    <citation type="journal article" date="2020" name="bioRxiv">
        <title>Sequence and annotation of 42 cannabis genomes reveals extensive copy number variation in cannabinoid synthesis and pathogen resistance genes.</title>
        <authorList>
            <person name="Mckernan K.J."/>
            <person name="Helbert Y."/>
            <person name="Kane L.T."/>
            <person name="Ebling H."/>
            <person name="Zhang L."/>
            <person name="Liu B."/>
            <person name="Eaton Z."/>
            <person name="Mclaughlin S."/>
            <person name="Kingan S."/>
            <person name="Baybayan P."/>
            <person name="Concepcion G."/>
            <person name="Jordan M."/>
            <person name="Riva A."/>
            <person name="Barbazuk W."/>
            <person name="Harkins T."/>
        </authorList>
    </citation>
    <scope>NUCLEOTIDE SEQUENCE [LARGE SCALE GENOMIC DNA]</scope>
    <source>
        <strain evidence="3">cv. Jamaican Lion 4</strain>
        <tissue evidence="2">Leaf</tissue>
    </source>
</reference>
<feature type="compositionally biased region" description="Basic and acidic residues" evidence="1">
    <location>
        <begin position="114"/>
        <end position="123"/>
    </location>
</feature>
<feature type="region of interest" description="Disordered" evidence="1">
    <location>
        <begin position="170"/>
        <end position="207"/>
    </location>
</feature>
<evidence type="ECO:0000256" key="1">
    <source>
        <dbReference type="SAM" id="MobiDB-lite"/>
    </source>
</evidence>
<dbReference type="PANTHER" id="PTHR34572:SF8">
    <property type="entry name" value="(RAPE) HYPOTHETICAL PROTEIN"/>
    <property type="match status" value="1"/>
</dbReference>
<dbReference type="PANTHER" id="PTHR34572">
    <property type="entry name" value="GOLGIN FAMILY A PROTEIN"/>
    <property type="match status" value="1"/>
</dbReference>
<name>A0A7J6G7K9_CANSA</name>
<feature type="region of interest" description="Disordered" evidence="1">
    <location>
        <begin position="1"/>
        <end position="20"/>
    </location>
</feature>
<comment type="caution">
    <text evidence="2">The sequence shown here is derived from an EMBL/GenBank/DDBJ whole genome shotgun (WGS) entry which is preliminary data.</text>
</comment>